<dbReference type="Proteomes" id="UP000502611">
    <property type="component" value="Chromosome"/>
</dbReference>
<evidence type="ECO:0000313" key="2">
    <source>
        <dbReference type="EMBL" id="QJR01761.1"/>
    </source>
</evidence>
<reference evidence="2 3" key="1">
    <citation type="submission" date="2020-04" db="EMBL/GenBank/DDBJ databases">
        <title>The Whole Genome Analysis of High salt-tolerant Sphingobium yanoikuyae YC-XJ2 with Aryl organophosphorus flame retardants (aryl-OPFRs)-degrading capacity and characteristics of Related phosphotriesterase.</title>
        <authorList>
            <person name="Li X."/>
        </authorList>
    </citation>
    <scope>NUCLEOTIDE SEQUENCE [LARGE SCALE GENOMIC DNA]</scope>
    <source>
        <strain evidence="2 3">YC-XJ2</strain>
    </source>
</reference>
<evidence type="ECO:0000313" key="3">
    <source>
        <dbReference type="Proteomes" id="UP000502611"/>
    </source>
</evidence>
<dbReference type="InterPro" id="IPR051703">
    <property type="entry name" value="NF-kappa-B_Signaling_Reg"/>
</dbReference>
<protein>
    <submittedName>
        <fullName evidence="2">YqaJ-like viral recombinase</fullName>
    </submittedName>
</protein>
<dbReference type="Gene3D" id="3.90.320.10">
    <property type="match status" value="1"/>
</dbReference>
<sequence>MTDNPFALDYVEPRQDDIFDAFDRERVEQIKPEPKVEPKGGATGKGKVIHDHMEQGSMEWLQARCGLITASEMKLIINAPPKEETRVKKNGEPYKQREWNVVADDDACRKHIYELAAQRITNFVEPLFQTFDMIRGQNDEAEARARYAEQFGPVQEVGFITNDKWGFTLGYSPDGIPVGTRGAIECKSRKQKYQVQTVVEHALTGAIPSEFIMQHQTGLMVGELDWIDFISFSDKLPMAVIRVYPDHIIQAAIEEAAAAAEAKIAKIIEIYQEQTQ</sequence>
<proteinExistence type="predicted"/>
<dbReference type="SUPFAM" id="SSF52980">
    <property type="entry name" value="Restriction endonuclease-like"/>
    <property type="match status" value="1"/>
</dbReference>
<dbReference type="PANTHER" id="PTHR46609:SF6">
    <property type="entry name" value="EXONUCLEASE, PHAGE-TYPE_RECB, C-TERMINAL DOMAIN-CONTAINING PROTEIN-RELATED"/>
    <property type="match status" value="1"/>
</dbReference>
<dbReference type="AlphaFoldDB" id="A0A6M4G3A5"/>
<accession>A0A6M4G3A5</accession>
<evidence type="ECO:0000259" key="1">
    <source>
        <dbReference type="Pfam" id="PF09588"/>
    </source>
</evidence>
<dbReference type="InterPro" id="IPR019080">
    <property type="entry name" value="YqaJ_viral_recombinase"/>
</dbReference>
<dbReference type="PANTHER" id="PTHR46609">
    <property type="entry name" value="EXONUCLEASE, PHAGE-TYPE/RECB, C-TERMINAL DOMAIN-CONTAINING PROTEIN"/>
    <property type="match status" value="1"/>
</dbReference>
<dbReference type="InterPro" id="IPR011335">
    <property type="entry name" value="Restrct_endonuc-II-like"/>
</dbReference>
<dbReference type="EMBL" id="CP053021">
    <property type="protein sequence ID" value="QJR01761.1"/>
    <property type="molecule type" value="Genomic_DNA"/>
</dbReference>
<gene>
    <name evidence="2" type="ORF">HH800_05855</name>
</gene>
<name>A0A6M4G3A5_SPHYA</name>
<dbReference type="RefSeq" id="WP_169860478.1">
    <property type="nucleotide sequence ID" value="NZ_CP053021.1"/>
</dbReference>
<dbReference type="InterPro" id="IPR011604">
    <property type="entry name" value="PDDEXK-like_dom_sf"/>
</dbReference>
<dbReference type="Pfam" id="PF09588">
    <property type="entry name" value="YqaJ"/>
    <property type="match status" value="1"/>
</dbReference>
<feature type="domain" description="YqaJ viral recombinase" evidence="1">
    <location>
        <begin position="59"/>
        <end position="222"/>
    </location>
</feature>
<organism evidence="2 3">
    <name type="scientific">Sphingobium yanoikuyae</name>
    <name type="common">Sphingomonas yanoikuyae</name>
    <dbReference type="NCBI Taxonomy" id="13690"/>
    <lineage>
        <taxon>Bacteria</taxon>
        <taxon>Pseudomonadati</taxon>
        <taxon>Pseudomonadota</taxon>
        <taxon>Alphaproteobacteria</taxon>
        <taxon>Sphingomonadales</taxon>
        <taxon>Sphingomonadaceae</taxon>
        <taxon>Sphingobium</taxon>
    </lineage>
</organism>